<name>A0ABU2EQ51_9BURK</name>
<dbReference type="NCBIfam" id="TIGR01726">
    <property type="entry name" value="HEQRo_perm_3TM"/>
    <property type="match status" value="1"/>
</dbReference>
<dbReference type="PANTHER" id="PTHR30614">
    <property type="entry name" value="MEMBRANE COMPONENT OF AMINO ACID ABC TRANSPORTER"/>
    <property type="match status" value="1"/>
</dbReference>
<dbReference type="Gene3D" id="1.10.3720.10">
    <property type="entry name" value="MetI-like"/>
    <property type="match status" value="1"/>
</dbReference>
<accession>A0ABU2EQ51</accession>
<dbReference type="PROSITE" id="PS50928">
    <property type="entry name" value="ABC_TM1"/>
    <property type="match status" value="1"/>
</dbReference>
<keyword evidence="3 8" id="KW-0813">Transport</keyword>
<evidence type="ECO:0000256" key="5">
    <source>
        <dbReference type="ARBA" id="ARBA00022692"/>
    </source>
</evidence>
<reference evidence="11" key="1">
    <citation type="submission" date="2023-09" db="EMBL/GenBank/DDBJ databases">
        <title>Description of first Herbaspirillum huttiense subsp. nephrolepsisexaltata and Herbaspirillum huttiense subsp. lycopersicon.</title>
        <authorList>
            <person name="Poudel M."/>
            <person name="Sharma A."/>
            <person name="Goss E."/>
            <person name="Tapia J.H."/>
            <person name="Harmon C.M."/>
            <person name="Jones J.B."/>
        </authorList>
    </citation>
    <scope>NUCLEOTIDE SEQUENCE</scope>
    <source>
        <strain evidence="11">SE1</strain>
    </source>
</reference>
<dbReference type="Proteomes" id="UP001246576">
    <property type="component" value="Unassembled WGS sequence"/>
</dbReference>
<dbReference type="InterPro" id="IPR043429">
    <property type="entry name" value="ArtM/GltK/GlnP/TcyL/YhdX-like"/>
</dbReference>
<dbReference type="RefSeq" id="WP_121037580.1">
    <property type="nucleotide sequence ID" value="NZ_JAVLSJ010000010.1"/>
</dbReference>
<feature type="transmembrane region" description="Helical" evidence="8">
    <location>
        <begin position="194"/>
        <end position="215"/>
    </location>
</feature>
<feature type="domain" description="ABC transmembrane type-1" evidence="10">
    <location>
        <begin position="25"/>
        <end position="215"/>
    </location>
</feature>
<dbReference type="InterPro" id="IPR035906">
    <property type="entry name" value="MetI-like_sf"/>
</dbReference>
<sequence>MFDILHNYWELLLLGQYPHGALGGLAITLILSLLGLGLAFPVSILLALARISPMAVFRVPATMLVYTIRGIPLIMVIFWVYFFLPLLIGRTITGFTTMLCTLVIYQSAYLCEVIRAGIEALPKGQLEASRALGLGYFRTLRFVILPQALYNMMPSMISQFVSTIKETSLGYVINVPEVTFAANQVNNQLLTKPLAVFSLLALIYFVLCFSFTELADYIERRITNKRAGKARKNKPDVGSKLSMTALPAAASKENS</sequence>
<gene>
    <name evidence="11" type="ORF">RI048_18820</name>
</gene>
<dbReference type="InterPro" id="IPR000515">
    <property type="entry name" value="MetI-like"/>
</dbReference>
<keyword evidence="12" id="KW-1185">Reference proteome</keyword>
<organism evidence="11 12">
    <name type="scientific">Herbaspirillum huttiense subsp. lycopersici</name>
    <dbReference type="NCBI Taxonomy" id="3074428"/>
    <lineage>
        <taxon>Bacteria</taxon>
        <taxon>Pseudomonadati</taxon>
        <taxon>Pseudomonadota</taxon>
        <taxon>Betaproteobacteria</taxon>
        <taxon>Burkholderiales</taxon>
        <taxon>Oxalobacteraceae</taxon>
        <taxon>Herbaspirillum</taxon>
    </lineage>
</organism>
<keyword evidence="5 8" id="KW-0812">Transmembrane</keyword>
<evidence type="ECO:0000256" key="6">
    <source>
        <dbReference type="ARBA" id="ARBA00022989"/>
    </source>
</evidence>
<feature type="transmembrane region" description="Helical" evidence="8">
    <location>
        <begin position="20"/>
        <end position="49"/>
    </location>
</feature>
<evidence type="ECO:0000313" key="12">
    <source>
        <dbReference type="Proteomes" id="UP001246576"/>
    </source>
</evidence>
<evidence type="ECO:0000259" key="10">
    <source>
        <dbReference type="PROSITE" id="PS50928"/>
    </source>
</evidence>
<proteinExistence type="inferred from homology"/>
<dbReference type="PANTHER" id="PTHR30614:SF21">
    <property type="entry name" value="AMINO ACID ABC TRANSPORTER PERMEASE"/>
    <property type="match status" value="1"/>
</dbReference>
<comment type="similarity">
    <text evidence="2">Belongs to the binding-protein-dependent transport system permease family. HisMQ subfamily.</text>
</comment>
<evidence type="ECO:0000256" key="9">
    <source>
        <dbReference type="SAM" id="MobiDB-lite"/>
    </source>
</evidence>
<dbReference type="InterPro" id="IPR010065">
    <property type="entry name" value="AA_ABC_transptr_permease_3TM"/>
</dbReference>
<protein>
    <submittedName>
        <fullName evidence="11">Amino acid ABC transporter permease</fullName>
    </submittedName>
</protein>
<evidence type="ECO:0000256" key="8">
    <source>
        <dbReference type="RuleBase" id="RU363032"/>
    </source>
</evidence>
<keyword evidence="4" id="KW-1003">Cell membrane</keyword>
<dbReference type="CDD" id="cd06261">
    <property type="entry name" value="TM_PBP2"/>
    <property type="match status" value="1"/>
</dbReference>
<comment type="caution">
    <text evidence="11">The sequence shown here is derived from an EMBL/GenBank/DDBJ whole genome shotgun (WGS) entry which is preliminary data.</text>
</comment>
<evidence type="ECO:0000256" key="1">
    <source>
        <dbReference type="ARBA" id="ARBA00004429"/>
    </source>
</evidence>
<dbReference type="SUPFAM" id="SSF161098">
    <property type="entry name" value="MetI-like"/>
    <property type="match status" value="1"/>
</dbReference>
<evidence type="ECO:0000256" key="7">
    <source>
        <dbReference type="ARBA" id="ARBA00023136"/>
    </source>
</evidence>
<comment type="subcellular location">
    <subcellularLocation>
        <location evidence="1">Cell inner membrane</location>
        <topology evidence="1">Multi-pass membrane protein</topology>
    </subcellularLocation>
    <subcellularLocation>
        <location evidence="8">Cell membrane</location>
        <topology evidence="8">Multi-pass membrane protein</topology>
    </subcellularLocation>
</comment>
<keyword evidence="7 8" id="KW-0472">Membrane</keyword>
<evidence type="ECO:0000313" key="11">
    <source>
        <dbReference type="EMBL" id="MDR9850292.1"/>
    </source>
</evidence>
<feature type="region of interest" description="Disordered" evidence="9">
    <location>
        <begin position="228"/>
        <end position="255"/>
    </location>
</feature>
<evidence type="ECO:0000256" key="4">
    <source>
        <dbReference type="ARBA" id="ARBA00022475"/>
    </source>
</evidence>
<keyword evidence="6 8" id="KW-1133">Transmembrane helix</keyword>
<feature type="transmembrane region" description="Helical" evidence="8">
    <location>
        <begin position="61"/>
        <end position="82"/>
    </location>
</feature>
<evidence type="ECO:0000256" key="2">
    <source>
        <dbReference type="ARBA" id="ARBA00010072"/>
    </source>
</evidence>
<dbReference type="EMBL" id="JAVLSJ010000010">
    <property type="protein sequence ID" value="MDR9850292.1"/>
    <property type="molecule type" value="Genomic_DNA"/>
</dbReference>
<evidence type="ECO:0000256" key="3">
    <source>
        <dbReference type="ARBA" id="ARBA00022448"/>
    </source>
</evidence>
<dbReference type="Pfam" id="PF00528">
    <property type="entry name" value="BPD_transp_1"/>
    <property type="match status" value="1"/>
</dbReference>